<reference evidence="1 2" key="1">
    <citation type="journal article" date="2006" name="Nature">
        <title>Global trends of whole-genome duplications revealed by the ciliate Paramecium tetraurelia.</title>
        <authorList>
            <consortium name="Genoscope"/>
            <person name="Aury J.-M."/>
            <person name="Jaillon O."/>
            <person name="Duret L."/>
            <person name="Noel B."/>
            <person name="Jubin C."/>
            <person name="Porcel B.M."/>
            <person name="Segurens B."/>
            <person name="Daubin V."/>
            <person name="Anthouard V."/>
            <person name="Aiach N."/>
            <person name="Arnaiz O."/>
            <person name="Billaut A."/>
            <person name="Beisson J."/>
            <person name="Blanc I."/>
            <person name="Bouhouche K."/>
            <person name="Camara F."/>
            <person name="Duharcourt S."/>
            <person name="Guigo R."/>
            <person name="Gogendeau D."/>
            <person name="Katinka M."/>
            <person name="Keller A.-M."/>
            <person name="Kissmehl R."/>
            <person name="Klotz C."/>
            <person name="Koll F."/>
            <person name="Le Moue A."/>
            <person name="Lepere C."/>
            <person name="Malinsky S."/>
            <person name="Nowacki M."/>
            <person name="Nowak J.K."/>
            <person name="Plattner H."/>
            <person name="Poulain J."/>
            <person name="Ruiz F."/>
            <person name="Serrano V."/>
            <person name="Zagulski M."/>
            <person name="Dessen P."/>
            <person name="Betermier M."/>
            <person name="Weissenbach J."/>
            <person name="Scarpelli C."/>
            <person name="Schachter V."/>
            <person name="Sperling L."/>
            <person name="Meyer E."/>
            <person name="Cohen J."/>
            <person name="Wincker P."/>
        </authorList>
    </citation>
    <scope>NUCLEOTIDE SEQUENCE [LARGE SCALE GENOMIC DNA]</scope>
    <source>
        <strain evidence="1 2">Stock d4-2</strain>
    </source>
</reference>
<sequence length="249" mass="29636">MSKYDALFAKKIIYLTFPQGFVFSKNLKQKFVQVLLLIYVVRNCVFYQKMMTFQQHFKFPILRTQLLIVNNRQKLDVLVVQAITLQKIIIAIKMMNLILTPSLLKIRQTKFKVFFLLQFVPQLQSSMYNQFLDPQPILYDPCNPQCGQCITQDYFSNCFECPLNYFKNQLSENQVQSVHSVLHYVKHVLIVQIWKYKSENKNFKQNISPNFQVNNYNQIYCKKCNYPHKDSVIMYNPYSHLIKYCLNSG</sequence>
<dbReference type="KEGG" id="ptm:GSPATT00026443001"/>
<dbReference type="InParanoid" id="A0EFM9"/>
<gene>
    <name evidence="1" type="ORF">GSPATT00026443001</name>
</gene>
<proteinExistence type="predicted"/>
<dbReference type="InterPro" id="IPR009030">
    <property type="entry name" value="Growth_fac_rcpt_cys_sf"/>
</dbReference>
<name>A0EFM9_PARTE</name>
<organism evidence="1 2">
    <name type="scientific">Paramecium tetraurelia</name>
    <dbReference type="NCBI Taxonomy" id="5888"/>
    <lineage>
        <taxon>Eukaryota</taxon>
        <taxon>Sar</taxon>
        <taxon>Alveolata</taxon>
        <taxon>Ciliophora</taxon>
        <taxon>Intramacronucleata</taxon>
        <taxon>Oligohymenophorea</taxon>
        <taxon>Peniculida</taxon>
        <taxon>Parameciidae</taxon>
        <taxon>Paramecium</taxon>
    </lineage>
</organism>
<dbReference type="GeneID" id="5047278"/>
<evidence type="ECO:0008006" key="3">
    <source>
        <dbReference type="Google" id="ProtNLM"/>
    </source>
</evidence>
<dbReference type="HOGENOM" id="CLU_1117558_0_0_1"/>
<dbReference type="SUPFAM" id="SSF57184">
    <property type="entry name" value="Growth factor receptor domain"/>
    <property type="match status" value="1"/>
</dbReference>
<dbReference type="AlphaFoldDB" id="A0EFM9"/>
<keyword evidence="2" id="KW-1185">Reference proteome</keyword>
<dbReference type="EMBL" id="CT868675">
    <property type="protein sequence ID" value="CAK94120.1"/>
    <property type="molecule type" value="Genomic_DNA"/>
</dbReference>
<protein>
    <recommendedName>
        <fullName evidence="3">Transmembrane protein</fullName>
    </recommendedName>
</protein>
<evidence type="ECO:0000313" key="1">
    <source>
        <dbReference type="EMBL" id="CAK94120.1"/>
    </source>
</evidence>
<dbReference type="Proteomes" id="UP000000600">
    <property type="component" value="Unassembled WGS sequence"/>
</dbReference>
<evidence type="ECO:0000313" key="2">
    <source>
        <dbReference type="Proteomes" id="UP000000600"/>
    </source>
</evidence>
<dbReference type="RefSeq" id="XP_001461493.1">
    <property type="nucleotide sequence ID" value="XM_001461456.1"/>
</dbReference>
<accession>A0EFM9</accession>